<dbReference type="Proteomes" id="UP000794436">
    <property type="component" value="Unassembled WGS sequence"/>
</dbReference>
<feature type="transmembrane region" description="Helical" evidence="5">
    <location>
        <begin position="465"/>
        <end position="484"/>
    </location>
</feature>
<protein>
    <submittedName>
        <fullName evidence="6">Uncharacterized protein</fullName>
    </submittedName>
</protein>
<dbReference type="PANTHER" id="PTHR43243">
    <property type="entry name" value="INNER MEMBRANE TRANSPORTER YGJI-RELATED"/>
    <property type="match status" value="1"/>
</dbReference>
<dbReference type="PANTHER" id="PTHR43243:SF11">
    <property type="entry name" value="AMINO ACID PERMEASE_ SLC12A DOMAIN-CONTAINING PROTEIN"/>
    <property type="match status" value="1"/>
</dbReference>
<name>A0A8K1CCY9_PYTOL</name>
<proteinExistence type="predicted"/>
<feature type="transmembrane region" description="Helical" evidence="5">
    <location>
        <begin position="157"/>
        <end position="182"/>
    </location>
</feature>
<reference evidence="6" key="1">
    <citation type="submission" date="2019-03" db="EMBL/GenBank/DDBJ databases">
        <title>Long read genome sequence of the mycoparasitic Pythium oligandrum ATCC 38472 isolated from sugarbeet rhizosphere.</title>
        <authorList>
            <person name="Gaulin E."/>
        </authorList>
    </citation>
    <scope>NUCLEOTIDE SEQUENCE</scope>
    <source>
        <strain evidence="6">ATCC 38472_TT</strain>
    </source>
</reference>
<evidence type="ECO:0000256" key="2">
    <source>
        <dbReference type="ARBA" id="ARBA00022692"/>
    </source>
</evidence>
<keyword evidence="4 5" id="KW-0472">Membrane</keyword>
<accession>A0A8K1CCY9</accession>
<dbReference type="GO" id="GO:0015171">
    <property type="term" value="F:amino acid transmembrane transporter activity"/>
    <property type="evidence" value="ECO:0007669"/>
    <property type="project" value="TreeGrafter"/>
</dbReference>
<feature type="transmembrane region" description="Helical" evidence="5">
    <location>
        <begin position="362"/>
        <end position="385"/>
    </location>
</feature>
<gene>
    <name evidence="6" type="ORF">Poli38472_000994</name>
</gene>
<organism evidence="6 7">
    <name type="scientific">Pythium oligandrum</name>
    <name type="common">Mycoparasitic fungus</name>
    <dbReference type="NCBI Taxonomy" id="41045"/>
    <lineage>
        <taxon>Eukaryota</taxon>
        <taxon>Sar</taxon>
        <taxon>Stramenopiles</taxon>
        <taxon>Oomycota</taxon>
        <taxon>Peronosporomycetes</taxon>
        <taxon>Pythiales</taxon>
        <taxon>Pythiaceae</taxon>
        <taxon>Pythium</taxon>
    </lineage>
</organism>
<evidence type="ECO:0000313" key="7">
    <source>
        <dbReference type="Proteomes" id="UP000794436"/>
    </source>
</evidence>
<keyword evidence="3 5" id="KW-1133">Transmembrane helix</keyword>
<dbReference type="Gene3D" id="1.20.1740.10">
    <property type="entry name" value="Amino acid/polyamine transporter I"/>
    <property type="match status" value="1"/>
</dbReference>
<dbReference type="GO" id="GO:0016020">
    <property type="term" value="C:membrane"/>
    <property type="evidence" value="ECO:0007669"/>
    <property type="project" value="UniProtKB-SubCell"/>
</dbReference>
<evidence type="ECO:0000256" key="4">
    <source>
        <dbReference type="ARBA" id="ARBA00023136"/>
    </source>
</evidence>
<evidence type="ECO:0000256" key="1">
    <source>
        <dbReference type="ARBA" id="ARBA00004141"/>
    </source>
</evidence>
<feature type="transmembrane region" description="Helical" evidence="5">
    <location>
        <begin position="306"/>
        <end position="328"/>
    </location>
</feature>
<evidence type="ECO:0000256" key="3">
    <source>
        <dbReference type="ARBA" id="ARBA00022989"/>
    </source>
</evidence>
<feature type="transmembrane region" description="Helical" evidence="5">
    <location>
        <begin position="490"/>
        <end position="509"/>
    </location>
</feature>
<keyword evidence="7" id="KW-1185">Reference proteome</keyword>
<feature type="transmembrane region" description="Helical" evidence="5">
    <location>
        <begin position="217"/>
        <end position="239"/>
    </location>
</feature>
<dbReference type="Pfam" id="PF13520">
    <property type="entry name" value="AA_permease_2"/>
    <property type="match status" value="1"/>
</dbReference>
<dbReference type="InterPro" id="IPR002293">
    <property type="entry name" value="AA/rel_permease1"/>
</dbReference>
<dbReference type="EMBL" id="SPLM01000108">
    <property type="protein sequence ID" value="TMW60952.1"/>
    <property type="molecule type" value="Genomic_DNA"/>
</dbReference>
<dbReference type="AlphaFoldDB" id="A0A8K1CCY9"/>
<feature type="transmembrane region" description="Helical" evidence="5">
    <location>
        <begin position="267"/>
        <end position="285"/>
    </location>
</feature>
<evidence type="ECO:0000256" key="5">
    <source>
        <dbReference type="SAM" id="Phobius"/>
    </source>
</evidence>
<keyword evidence="2 5" id="KW-0812">Transmembrane</keyword>
<feature type="transmembrane region" description="Helical" evidence="5">
    <location>
        <begin position="428"/>
        <end position="453"/>
    </location>
</feature>
<comment type="subcellular location">
    <subcellularLocation>
        <location evidence="1">Membrane</location>
        <topology evidence="1">Multi-pass membrane protein</topology>
    </subcellularLocation>
</comment>
<dbReference type="OrthoDB" id="1718410at2759"/>
<comment type="caution">
    <text evidence="6">The sequence shown here is derived from an EMBL/GenBank/DDBJ whole genome shotgun (WGS) entry which is preliminary data.</text>
</comment>
<feature type="transmembrane region" description="Helical" evidence="5">
    <location>
        <begin position="188"/>
        <end position="210"/>
    </location>
</feature>
<evidence type="ECO:0000313" key="6">
    <source>
        <dbReference type="EMBL" id="TMW60952.1"/>
    </source>
</evidence>
<sequence>MDELRVRLLSDEEDTMPIEARVPTRSARVRDFVIRGQQAKAESDLPTWMYPADGETREIHVPLDELNVIRGTREAPKHKLSEWPSTAICGNDILASVLYSSGIVAGKAGKLTPLTQVLVSVVLYFFRYIYEEAVTAIPLNGGSYNVLLNTTSKRTAAIAATLGIISYLATGVVSGTSALQYLNTQVDVPVVFGTVALLFAFAVLSIIGIAESSTVALIIFVFHVLTLTLLSGFSAYYALSNPEVIYNNMITEFPSVIVAGDLIKGNVLTAIFFGYSSAMLGITGFETSAQFVEEQQRGVFRKTLRNMWVSATFYNILLSFLSLAVMPLEGPDGIYHNRDIVLARMGLISSGKWLERWVSIDAFVVLAGGVLTSYVGITGLVRRLAFDRVLPNFLTHTNAWRGTNHYIILLFFALQSSLVIILNADASILAGVFTFAFLGVMSLFAFGCILLKLKREEIPRDVSAPWWSCIFGLVMVLLGLLGNLLGDPAIFTYFALYFVVFASVMFLMLERVLLLRVMLYVMQRLCPSRNRHGVKKLHTGAVGGRTITAMLQTIHVPPIIFFIKSPDLATLNKAILYVRQNEQTHNLRVLHVHDEIPHVSPSKGGSEAECQRREQQELVLRDLQEMVSVFDLMYPKLKIDFIAVGVPGGVFDPSVIEWLAHELKVPPNMMFIRQPGDAHIHQVSTLGVRVITR</sequence>
<feature type="transmembrane region" description="Helical" evidence="5">
    <location>
        <begin position="406"/>
        <end position="422"/>
    </location>
</feature>